<dbReference type="Proteomes" id="UP001303046">
    <property type="component" value="Unassembled WGS sequence"/>
</dbReference>
<sequence length="68" mass="7635">MDVNRNVAVNECPVCGAQDGLYSVEYASAREPLFKVMRNLTKGTRMGLEQAEPRPLCETTLAFPIIYR</sequence>
<evidence type="ECO:0000313" key="1">
    <source>
        <dbReference type="EMBL" id="KAK6746023.1"/>
    </source>
</evidence>
<proteinExistence type="predicted"/>
<accession>A0ABR1D680</accession>
<reference evidence="1 2" key="1">
    <citation type="submission" date="2023-08" db="EMBL/GenBank/DDBJ databases">
        <title>A Necator americanus chromosomal reference genome.</title>
        <authorList>
            <person name="Ilik V."/>
            <person name="Petrzelkova K.J."/>
            <person name="Pardy F."/>
            <person name="Fuh T."/>
            <person name="Niatou-Singa F.S."/>
            <person name="Gouil Q."/>
            <person name="Baker L."/>
            <person name="Ritchie M.E."/>
            <person name="Jex A.R."/>
            <person name="Gazzola D."/>
            <person name="Li H."/>
            <person name="Toshio Fujiwara R."/>
            <person name="Zhan B."/>
            <person name="Aroian R.V."/>
            <person name="Pafco B."/>
            <person name="Schwarz E.M."/>
        </authorList>
    </citation>
    <scope>NUCLEOTIDE SEQUENCE [LARGE SCALE GENOMIC DNA]</scope>
    <source>
        <strain evidence="1 2">Aroian</strain>
        <tissue evidence="1">Whole animal</tissue>
    </source>
</reference>
<protein>
    <submittedName>
        <fullName evidence="1">Uncharacterized protein</fullName>
    </submittedName>
</protein>
<gene>
    <name evidence="1" type="primary">Necator_chrIII.g13017</name>
    <name evidence="1" type="ORF">RB195_012250</name>
</gene>
<organism evidence="1 2">
    <name type="scientific">Necator americanus</name>
    <name type="common">Human hookworm</name>
    <dbReference type="NCBI Taxonomy" id="51031"/>
    <lineage>
        <taxon>Eukaryota</taxon>
        <taxon>Metazoa</taxon>
        <taxon>Ecdysozoa</taxon>
        <taxon>Nematoda</taxon>
        <taxon>Chromadorea</taxon>
        <taxon>Rhabditida</taxon>
        <taxon>Rhabditina</taxon>
        <taxon>Rhabditomorpha</taxon>
        <taxon>Strongyloidea</taxon>
        <taxon>Ancylostomatidae</taxon>
        <taxon>Bunostominae</taxon>
        <taxon>Necator</taxon>
    </lineage>
</organism>
<name>A0ABR1D680_NECAM</name>
<evidence type="ECO:0000313" key="2">
    <source>
        <dbReference type="Proteomes" id="UP001303046"/>
    </source>
</evidence>
<dbReference type="EMBL" id="JAVFWL010000003">
    <property type="protein sequence ID" value="KAK6746023.1"/>
    <property type="molecule type" value="Genomic_DNA"/>
</dbReference>
<comment type="caution">
    <text evidence="1">The sequence shown here is derived from an EMBL/GenBank/DDBJ whole genome shotgun (WGS) entry which is preliminary data.</text>
</comment>
<keyword evidence="2" id="KW-1185">Reference proteome</keyword>